<reference evidence="2" key="1">
    <citation type="submission" date="2023-01" db="EMBL/GenBank/DDBJ databases">
        <title>Sulfurovum sp. XTW-4 genome assembly.</title>
        <authorList>
            <person name="Wang J."/>
        </authorList>
    </citation>
    <scope>NUCLEOTIDE SEQUENCE</scope>
    <source>
        <strain evidence="2">XTW-4</strain>
    </source>
</reference>
<name>A0ABT7QSE0_9BACT</name>
<sequence>MDYKEIPIFIINLKKDKQKKENMQKYCEKNKLTPIFTEAIYGDELSEDTISQVYSKDLALKYFGRELTKGEIGTALSHLEIYRQIIDQNIQEALILEDDVDFKINHQDLIDIVTKLPNDWECIMLGHHTKRSRDIDTLASFWNKIQINDKLKCVRFAEQPFGGYGYIINKDGVLKRLNDFKIIDRPIDHWDDKKLNLYGAYPSIIKINEYFSDYSSLDLERSKMDETTIRTSFERFKDRIQLLLRTLHLFEAFFILKSFFIQFKILNKYKSH</sequence>
<dbReference type="Pfam" id="PF01755">
    <property type="entry name" value="Glyco_transf_25"/>
    <property type="match status" value="1"/>
</dbReference>
<dbReference type="RefSeq" id="WP_289401686.1">
    <property type="nucleotide sequence ID" value="NZ_JAQIBC010000003.1"/>
</dbReference>
<dbReference type="InterPro" id="IPR002654">
    <property type="entry name" value="Glyco_trans_25"/>
</dbReference>
<organism evidence="2 3">
    <name type="scientific">Sulfurovum xiamenensis</name>
    <dbReference type="NCBI Taxonomy" id="3019066"/>
    <lineage>
        <taxon>Bacteria</taxon>
        <taxon>Pseudomonadati</taxon>
        <taxon>Campylobacterota</taxon>
        <taxon>Epsilonproteobacteria</taxon>
        <taxon>Campylobacterales</taxon>
        <taxon>Sulfurovaceae</taxon>
        <taxon>Sulfurovum</taxon>
    </lineage>
</organism>
<evidence type="ECO:0000259" key="1">
    <source>
        <dbReference type="Pfam" id="PF01755"/>
    </source>
</evidence>
<keyword evidence="3" id="KW-1185">Reference proteome</keyword>
<dbReference type="EMBL" id="JAQIBC010000003">
    <property type="protein sequence ID" value="MDM5263707.1"/>
    <property type="molecule type" value="Genomic_DNA"/>
</dbReference>
<proteinExistence type="predicted"/>
<gene>
    <name evidence="2" type="ORF">PF327_05790</name>
</gene>
<dbReference type="CDD" id="cd06532">
    <property type="entry name" value="Glyco_transf_25"/>
    <property type="match status" value="1"/>
</dbReference>
<evidence type="ECO:0000313" key="2">
    <source>
        <dbReference type="EMBL" id="MDM5263707.1"/>
    </source>
</evidence>
<feature type="domain" description="Glycosyl transferase family 25" evidence="1">
    <location>
        <begin position="7"/>
        <end position="189"/>
    </location>
</feature>
<comment type="caution">
    <text evidence="2">The sequence shown here is derived from an EMBL/GenBank/DDBJ whole genome shotgun (WGS) entry which is preliminary data.</text>
</comment>
<evidence type="ECO:0000313" key="3">
    <source>
        <dbReference type="Proteomes" id="UP001169066"/>
    </source>
</evidence>
<accession>A0ABT7QSE0</accession>
<protein>
    <submittedName>
        <fullName evidence="2">Glycosyltransferase family 25 protein</fullName>
    </submittedName>
</protein>
<dbReference type="Proteomes" id="UP001169066">
    <property type="component" value="Unassembled WGS sequence"/>
</dbReference>